<evidence type="ECO:0000313" key="8">
    <source>
        <dbReference type="Proteomes" id="UP000731465"/>
    </source>
</evidence>
<evidence type="ECO:0000256" key="4">
    <source>
        <dbReference type="PROSITE-ProRule" id="PRU01248"/>
    </source>
</evidence>
<dbReference type="Proteomes" id="UP000731465">
    <property type="component" value="Unassembled WGS sequence"/>
</dbReference>
<accession>A0ABS7DJW3</accession>
<reference evidence="7 8" key="1">
    <citation type="submission" date="2021-03" db="EMBL/GenBank/DDBJ databases">
        <title>Succinivibrio sp. nov. isolated from feces of cow.</title>
        <authorList>
            <person name="Choi J.-Y."/>
        </authorList>
    </citation>
    <scope>NUCLEOTIDE SEQUENCE [LARGE SCALE GENOMIC DNA]</scope>
    <source>
        <strain evidence="7 8">AGMB01872</strain>
    </source>
</reference>
<dbReference type="RefSeq" id="WP_219938378.1">
    <property type="nucleotide sequence ID" value="NZ_JAGFNY010000062.1"/>
</dbReference>
<dbReference type="PROSITE" id="PS51898">
    <property type="entry name" value="TYR_RECOMBINASE"/>
    <property type="match status" value="1"/>
</dbReference>
<name>A0ABS7DJW3_9GAMM</name>
<dbReference type="InterPro" id="IPR013762">
    <property type="entry name" value="Integrase-like_cat_sf"/>
</dbReference>
<dbReference type="InterPro" id="IPR044068">
    <property type="entry name" value="CB"/>
</dbReference>
<dbReference type="InterPro" id="IPR011010">
    <property type="entry name" value="DNA_brk_join_enz"/>
</dbReference>
<dbReference type="SUPFAM" id="SSF56349">
    <property type="entry name" value="DNA breaking-rejoining enzymes"/>
    <property type="match status" value="1"/>
</dbReference>
<comment type="caution">
    <text evidence="7">The sequence shown here is derived from an EMBL/GenBank/DDBJ whole genome shotgun (WGS) entry which is preliminary data.</text>
</comment>
<evidence type="ECO:0000259" key="5">
    <source>
        <dbReference type="PROSITE" id="PS51898"/>
    </source>
</evidence>
<protein>
    <submittedName>
        <fullName evidence="7">Tyrosine-type recombinase/integrase</fullName>
    </submittedName>
</protein>
<organism evidence="7 8">
    <name type="scientific">Succinivibrio faecicola</name>
    <dbReference type="NCBI Taxonomy" id="2820300"/>
    <lineage>
        <taxon>Bacteria</taxon>
        <taxon>Pseudomonadati</taxon>
        <taxon>Pseudomonadota</taxon>
        <taxon>Gammaproteobacteria</taxon>
        <taxon>Aeromonadales</taxon>
        <taxon>Succinivibrionaceae</taxon>
        <taxon>Succinivibrio</taxon>
    </lineage>
</organism>
<keyword evidence="1" id="KW-0229">DNA integration</keyword>
<evidence type="ECO:0000256" key="2">
    <source>
        <dbReference type="ARBA" id="ARBA00023125"/>
    </source>
</evidence>
<sequence>MKFLEKQIEDMLLYKESLGYSRRTYSYFLNDLARYIDKKVNVSETLSISDILPWCIQRDTEKAEGFRRRITAAREFTKYLYAIGKCDTILSMDLVPSTHRYTPYLFTDEELRTLFRTCDKQKSNSKNPLYGDIISVIFRLIYFCGLRPNEGRELYRKDIDTNRCTLFIRKNKSHKERLIPMAEDLSNLCKKYISKRDILFPDSELMFPSITGEAYSSKWLTQQFLKIWAQAFPENKDAKVRIYDLRHRFATTVLQEWIDNSEDLYTALPYLSSYMGHSDYKHTAYYIHLLPERLLKSSAINLEYFQTLIPEVCS</sequence>
<dbReference type="EMBL" id="JAGFNY010000062">
    <property type="protein sequence ID" value="MBW7571130.1"/>
    <property type="molecule type" value="Genomic_DNA"/>
</dbReference>
<proteinExistence type="predicted"/>
<evidence type="ECO:0000259" key="6">
    <source>
        <dbReference type="PROSITE" id="PS51900"/>
    </source>
</evidence>
<keyword evidence="8" id="KW-1185">Reference proteome</keyword>
<dbReference type="Pfam" id="PF00589">
    <property type="entry name" value="Phage_integrase"/>
    <property type="match status" value="1"/>
</dbReference>
<feature type="domain" description="Core-binding (CB)" evidence="6">
    <location>
        <begin position="2"/>
        <end position="81"/>
    </location>
</feature>
<dbReference type="PROSITE" id="PS51900">
    <property type="entry name" value="CB"/>
    <property type="match status" value="1"/>
</dbReference>
<gene>
    <name evidence="7" type="ORF">J5V48_09525</name>
</gene>
<dbReference type="InterPro" id="IPR002104">
    <property type="entry name" value="Integrase_catalytic"/>
</dbReference>
<dbReference type="InterPro" id="IPR050090">
    <property type="entry name" value="Tyrosine_recombinase_XerCD"/>
</dbReference>
<dbReference type="PANTHER" id="PTHR30349">
    <property type="entry name" value="PHAGE INTEGRASE-RELATED"/>
    <property type="match status" value="1"/>
</dbReference>
<feature type="domain" description="Tyr recombinase" evidence="5">
    <location>
        <begin position="101"/>
        <end position="299"/>
    </location>
</feature>
<dbReference type="PANTHER" id="PTHR30349:SF64">
    <property type="entry name" value="PROPHAGE INTEGRASE INTD-RELATED"/>
    <property type="match status" value="1"/>
</dbReference>
<evidence type="ECO:0000313" key="7">
    <source>
        <dbReference type="EMBL" id="MBW7571130.1"/>
    </source>
</evidence>
<keyword evidence="2 4" id="KW-0238">DNA-binding</keyword>
<dbReference type="Gene3D" id="1.10.443.10">
    <property type="entry name" value="Intergrase catalytic core"/>
    <property type="match status" value="1"/>
</dbReference>
<evidence type="ECO:0000256" key="1">
    <source>
        <dbReference type="ARBA" id="ARBA00022908"/>
    </source>
</evidence>
<keyword evidence="3" id="KW-0233">DNA recombination</keyword>
<evidence type="ECO:0000256" key="3">
    <source>
        <dbReference type="ARBA" id="ARBA00023172"/>
    </source>
</evidence>